<organism evidence="3 5">
    <name type="scientific">Orrella dioscoreae</name>
    <dbReference type="NCBI Taxonomy" id="1851544"/>
    <lineage>
        <taxon>Bacteria</taxon>
        <taxon>Pseudomonadati</taxon>
        <taxon>Pseudomonadota</taxon>
        <taxon>Betaproteobacteria</taxon>
        <taxon>Burkholderiales</taxon>
        <taxon>Alcaligenaceae</taxon>
        <taxon>Orrella</taxon>
    </lineage>
</organism>
<dbReference type="STRING" id="1851544.ODI_02605"/>
<name>A0A1C3JXG6_9BURK</name>
<dbReference type="RefSeq" id="WP_231968186.1">
    <property type="nucleotide sequence ID" value="NZ_LT907988.1"/>
</dbReference>
<feature type="compositionally biased region" description="Low complexity" evidence="1">
    <location>
        <begin position="9"/>
        <end position="22"/>
    </location>
</feature>
<dbReference type="EMBL" id="FLRC01000004">
    <property type="protein sequence ID" value="SBT23916.1"/>
    <property type="molecule type" value="Genomic_DNA"/>
</dbReference>
<dbReference type="Pfam" id="PF20567">
    <property type="entry name" value="DUF6776"/>
    <property type="match status" value="1"/>
</dbReference>
<evidence type="ECO:0000313" key="4">
    <source>
        <dbReference type="EMBL" id="SOE47213.1"/>
    </source>
</evidence>
<evidence type="ECO:0000313" key="3">
    <source>
        <dbReference type="EMBL" id="SBT23916.1"/>
    </source>
</evidence>
<dbReference type="InterPro" id="IPR046703">
    <property type="entry name" value="DUF6776"/>
</dbReference>
<feature type="region of interest" description="Disordered" evidence="1">
    <location>
        <begin position="1"/>
        <end position="22"/>
    </location>
</feature>
<keyword evidence="2" id="KW-0472">Membrane</keyword>
<accession>A0A1C3JXG6</accession>
<evidence type="ECO:0000313" key="5">
    <source>
        <dbReference type="Proteomes" id="UP000078558"/>
    </source>
</evidence>
<evidence type="ECO:0000256" key="1">
    <source>
        <dbReference type="SAM" id="MobiDB-lite"/>
    </source>
</evidence>
<dbReference type="EMBL" id="LT907988">
    <property type="protein sequence ID" value="SOE47213.1"/>
    <property type="molecule type" value="Genomic_DNA"/>
</dbReference>
<keyword evidence="5" id="KW-1185">Reference proteome</keyword>
<dbReference type="AlphaFoldDB" id="A0A1C3JXG6"/>
<reference evidence="4 5" key="2">
    <citation type="submission" date="2017-08" db="EMBL/GenBank/DDBJ databases">
        <authorList>
            <person name="de Groot N.N."/>
        </authorList>
    </citation>
    <scope>NUCLEOTIDE SEQUENCE [LARGE SCALE GENOMIC DNA]</scope>
    <source>
        <strain evidence="4">Orrdi1</strain>
    </source>
</reference>
<dbReference type="KEGG" id="odi:ODI_R0709"/>
<protein>
    <submittedName>
        <fullName evidence="3">FIG00761799: membrane protein</fullName>
    </submittedName>
</protein>
<dbReference type="Proteomes" id="UP000078558">
    <property type="component" value="Chromosome I"/>
</dbReference>
<proteinExistence type="predicted"/>
<keyword evidence="2" id="KW-1133">Transmembrane helix</keyword>
<gene>
    <name evidence="3" type="ORF">ODI_02605</name>
    <name evidence="4" type="ORF">ODI_R0709</name>
</gene>
<reference evidence="3 5" key="1">
    <citation type="submission" date="2016-06" db="EMBL/GenBank/DDBJ databases">
        <authorList>
            <person name="Kjaerup R.B."/>
            <person name="Dalgaard T.S."/>
            <person name="Juul-Madsen H.R."/>
        </authorList>
    </citation>
    <scope>NUCLEOTIDE SEQUENCE [LARGE SCALE GENOMIC DNA]</scope>
    <source>
        <strain evidence="3">Orrdi1</strain>
    </source>
</reference>
<sequence>MKSSEPEVSTPSAQPATPSPAAQASAGRVRHLLWLLVVLLALGVGAAAGYRAAALYLDQDRAAISKEQLTALRASVAQREAEIRFLRAQLDSSDGEIAVERAARKELETQLLGQQTELGRVRDQLAFYEQLLPPGQKGALDIRGAEFSRQGPGLRYRVLLMRNGADSGGFVGSLQFMATGSQRGKPVTLELQPLQVRADGSVAPSTDAGKEMLRLNFDQYVRSQGVLAVPGGFVPESVTIRVLDGDTVRATRNVELEF</sequence>
<keyword evidence="2" id="KW-0812">Transmembrane</keyword>
<evidence type="ECO:0000256" key="2">
    <source>
        <dbReference type="SAM" id="Phobius"/>
    </source>
</evidence>
<feature type="transmembrane region" description="Helical" evidence="2">
    <location>
        <begin position="32"/>
        <end position="57"/>
    </location>
</feature>